<evidence type="ECO:0000313" key="2">
    <source>
        <dbReference type="EMBL" id="MCK7613536.1"/>
    </source>
</evidence>
<organism evidence="2 3">
    <name type="scientific">Roseibium sediminicola</name>
    <dbReference type="NCBI Taxonomy" id="2933272"/>
    <lineage>
        <taxon>Bacteria</taxon>
        <taxon>Pseudomonadati</taxon>
        <taxon>Pseudomonadota</taxon>
        <taxon>Alphaproteobacteria</taxon>
        <taxon>Hyphomicrobiales</taxon>
        <taxon>Stappiaceae</taxon>
        <taxon>Roseibium</taxon>
    </lineage>
</organism>
<feature type="transmembrane region" description="Helical" evidence="1">
    <location>
        <begin position="20"/>
        <end position="38"/>
    </location>
</feature>
<dbReference type="Proteomes" id="UP001431221">
    <property type="component" value="Unassembled WGS sequence"/>
</dbReference>
<keyword evidence="1" id="KW-0472">Membrane</keyword>
<dbReference type="RefSeq" id="WP_248155508.1">
    <property type="nucleotide sequence ID" value="NZ_JALNMJ010000010.1"/>
</dbReference>
<sequence>MAYEDHKRYQDKSAFSSAGWFVAGGLAMALLAGALLYMEGYFQDDNELSIELNVPNLDADKIPLPDVPDKVIVPKEGN</sequence>
<keyword evidence="1" id="KW-0812">Transmembrane</keyword>
<keyword evidence="3" id="KW-1185">Reference proteome</keyword>
<dbReference type="EMBL" id="JALNMJ010000010">
    <property type="protein sequence ID" value="MCK7613536.1"/>
    <property type="molecule type" value="Genomic_DNA"/>
</dbReference>
<proteinExistence type="predicted"/>
<evidence type="ECO:0000313" key="3">
    <source>
        <dbReference type="Proteomes" id="UP001431221"/>
    </source>
</evidence>
<name>A0ABT0GVR1_9HYPH</name>
<evidence type="ECO:0008006" key="4">
    <source>
        <dbReference type="Google" id="ProtNLM"/>
    </source>
</evidence>
<reference evidence="2" key="1">
    <citation type="submission" date="2022-04" db="EMBL/GenBank/DDBJ databases">
        <title>Roseibium sp. CAU 1639 isolated from mud.</title>
        <authorList>
            <person name="Kim W."/>
        </authorList>
    </citation>
    <scope>NUCLEOTIDE SEQUENCE</scope>
    <source>
        <strain evidence="2">CAU 1639</strain>
    </source>
</reference>
<accession>A0ABT0GVR1</accession>
<keyword evidence="1" id="KW-1133">Transmembrane helix</keyword>
<gene>
    <name evidence="2" type="ORF">M0H32_15285</name>
</gene>
<protein>
    <recommendedName>
        <fullName evidence="4">Energy transducer TonB</fullName>
    </recommendedName>
</protein>
<comment type="caution">
    <text evidence="2">The sequence shown here is derived from an EMBL/GenBank/DDBJ whole genome shotgun (WGS) entry which is preliminary data.</text>
</comment>
<evidence type="ECO:0000256" key="1">
    <source>
        <dbReference type="SAM" id="Phobius"/>
    </source>
</evidence>